<proteinExistence type="predicted"/>
<dbReference type="RefSeq" id="WP_109795497.1">
    <property type="nucleotide sequence ID" value="NZ_PHIG01000029.1"/>
</dbReference>
<accession>A0A2M9G3M8</accession>
<comment type="caution">
    <text evidence="1">The sequence shown here is derived from an EMBL/GenBank/DDBJ whole genome shotgun (WGS) entry which is preliminary data.</text>
</comment>
<dbReference type="EMBL" id="PHIG01000029">
    <property type="protein sequence ID" value="PJK30300.1"/>
    <property type="molecule type" value="Genomic_DNA"/>
</dbReference>
<gene>
    <name evidence="1" type="ORF">CVT23_07920</name>
</gene>
<name>A0A2M9G3M8_9PROT</name>
<dbReference type="OrthoDB" id="5514977at2"/>
<dbReference type="AlphaFoldDB" id="A0A2M9G3M8"/>
<sequence>MNTPVWTKPALFGAAGGAALLALVGFAWAGWETADSAEQMATQRAHAEVVAALVPFCVQNAGADPQRVAVLTRMKAAPTYSRAEMLMESGWATMPGDERPDRSLANACLDRLATEF</sequence>
<organism evidence="1 2">
    <name type="scientific">Minwuia thermotolerans</name>
    <dbReference type="NCBI Taxonomy" id="2056226"/>
    <lineage>
        <taxon>Bacteria</taxon>
        <taxon>Pseudomonadati</taxon>
        <taxon>Pseudomonadota</taxon>
        <taxon>Alphaproteobacteria</taxon>
        <taxon>Minwuiales</taxon>
        <taxon>Minwuiaceae</taxon>
        <taxon>Minwuia</taxon>
    </lineage>
</organism>
<keyword evidence="2" id="KW-1185">Reference proteome</keyword>
<reference evidence="1 2" key="1">
    <citation type="submission" date="2017-11" db="EMBL/GenBank/DDBJ databases">
        <title>Draft genome sequence of Rhizobiales bacterium SY3-13.</title>
        <authorList>
            <person name="Sun C."/>
        </authorList>
    </citation>
    <scope>NUCLEOTIDE SEQUENCE [LARGE SCALE GENOMIC DNA]</scope>
    <source>
        <strain evidence="1 2">SY3-13</strain>
    </source>
</reference>
<dbReference type="Proteomes" id="UP000229498">
    <property type="component" value="Unassembled WGS sequence"/>
</dbReference>
<evidence type="ECO:0000313" key="1">
    <source>
        <dbReference type="EMBL" id="PJK30300.1"/>
    </source>
</evidence>
<protein>
    <submittedName>
        <fullName evidence="1">Uncharacterized protein</fullName>
    </submittedName>
</protein>
<evidence type="ECO:0000313" key="2">
    <source>
        <dbReference type="Proteomes" id="UP000229498"/>
    </source>
</evidence>